<comment type="similarity">
    <text evidence="2">Belongs to the AMY1 family.</text>
</comment>
<keyword evidence="6" id="KW-1185">Reference proteome</keyword>
<dbReference type="EMBL" id="UZAM01015164">
    <property type="protein sequence ID" value="VDP37609.1"/>
    <property type="molecule type" value="Genomic_DNA"/>
</dbReference>
<evidence type="ECO:0000256" key="1">
    <source>
        <dbReference type="ARBA" id="ARBA00004123"/>
    </source>
</evidence>
<evidence type="ECO:0000313" key="6">
    <source>
        <dbReference type="Proteomes" id="UP000270296"/>
    </source>
</evidence>
<dbReference type="PANTHER" id="PTHR13168">
    <property type="entry name" value="ASSOCIATE OF C-MYC AMY-1"/>
    <property type="match status" value="1"/>
</dbReference>
<gene>
    <name evidence="5" type="ORF">SBAD_LOCUS11157</name>
</gene>
<dbReference type="OrthoDB" id="524165at2759"/>
<organism evidence="7">
    <name type="scientific">Soboliphyme baturini</name>
    <dbReference type="NCBI Taxonomy" id="241478"/>
    <lineage>
        <taxon>Eukaryota</taxon>
        <taxon>Metazoa</taxon>
        <taxon>Ecdysozoa</taxon>
        <taxon>Nematoda</taxon>
        <taxon>Enoplea</taxon>
        <taxon>Dorylaimia</taxon>
        <taxon>Dioctophymatida</taxon>
        <taxon>Dioctophymatoidea</taxon>
        <taxon>Soboliphymatidae</taxon>
        <taxon>Soboliphyme</taxon>
    </lineage>
</organism>
<accession>A0A183J5L0</accession>
<dbReference type="AlphaFoldDB" id="A0A183J5L0"/>
<name>A0A183J5L0_9BILA</name>
<dbReference type="Gene3D" id="6.10.250.1060">
    <property type="match status" value="1"/>
</dbReference>
<protein>
    <submittedName>
        <fullName evidence="7">Transposase</fullName>
    </submittedName>
</protein>
<dbReference type="Proteomes" id="UP000270296">
    <property type="component" value="Unassembled WGS sequence"/>
</dbReference>
<feature type="coiled-coil region" evidence="4">
    <location>
        <begin position="96"/>
        <end position="123"/>
    </location>
</feature>
<proteinExistence type="inferred from homology"/>
<dbReference type="PRINTS" id="PR02028">
    <property type="entry name" value="CMYCBINDINGP"/>
</dbReference>
<evidence type="ECO:0000256" key="2">
    <source>
        <dbReference type="ARBA" id="ARBA00009389"/>
    </source>
</evidence>
<dbReference type="InterPro" id="IPR026060">
    <property type="entry name" value="AMY1"/>
</dbReference>
<dbReference type="WBParaSite" id="SBAD_0001153801-mRNA-1">
    <property type="protein sequence ID" value="SBAD_0001153801-mRNA-1"/>
    <property type="gene ID" value="SBAD_0001153801"/>
</dbReference>
<reference evidence="7" key="1">
    <citation type="submission" date="2016-06" db="UniProtKB">
        <authorList>
            <consortium name="WormBaseParasite"/>
        </authorList>
    </citation>
    <scope>IDENTIFICATION</scope>
</reference>
<keyword evidence="3" id="KW-0539">Nucleus</keyword>
<evidence type="ECO:0000313" key="7">
    <source>
        <dbReference type="WBParaSite" id="SBAD_0001153801-mRNA-1"/>
    </source>
</evidence>
<keyword evidence="4" id="KW-0175">Coiled coil</keyword>
<evidence type="ECO:0000313" key="5">
    <source>
        <dbReference type="EMBL" id="VDP37609.1"/>
    </source>
</evidence>
<evidence type="ECO:0000256" key="4">
    <source>
        <dbReference type="SAM" id="Coils"/>
    </source>
</evidence>
<dbReference type="CDD" id="cd21937">
    <property type="entry name" value="ZIP_MycBP-like"/>
    <property type="match status" value="1"/>
</dbReference>
<evidence type="ECO:0000256" key="3">
    <source>
        <dbReference type="ARBA" id="ARBA00023242"/>
    </source>
</evidence>
<reference evidence="5 6" key="2">
    <citation type="submission" date="2018-11" db="EMBL/GenBank/DDBJ databases">
        <authorList>
            <consortium name="Pathogen Informatics"/>
        </authorList>
    </citation>
    <scope>NUCLEOTIDE SEQUENCE [LARGE SCALE GENOMIC DNA]</scope>
</reference>
<dbReference type="GO" id="GO:0003713">
    <property type="term" value="F:transcription coactivator activity"/>
    <property type="evidence" value="ECO:0007669"/>
    <property type="project" value="InterPro"/>
</dbReference>
<sequence length="152" mass="16703">MGNFCPRGVLSGYSKVMFRRSCAEALCADRVKMATPPIRATGSQREEYRSYLEHTGVMEALTNALAEMFTKGERPDDALKFISERLGHSHAGQPTIDALRNEVKELRVKVTNLIDENKQLRAALLKCKQGSVTISPLKADHTSNNGSGIANP</sequence>
<dbReference type="PANTHER" id="PTHR13168:SF0">
    <property type="entry name" value="C-MYC-BINDING PROTEIN"/>
    <property type="match status" value="1"/>
</dbReference>
<comment type="subcellular location">
    <subcellularLocation>
        <location evidence="1">Nucleus</location>
    </subcellularLocation>
</comment>
<dbReference type="GO" id="GO:0005634">
    <property type="term" value="C:nucleus"/>
    <property type="evidence" value="ECO:0007669"/>
    <property type="project" value="UniProtKB-SubCell"/>
</dbReference>